<gene>
    <name evidence="1" type="ORF">MKW94_012245</name>
</gene>
<dbReference type="AlphaFoldDB" id="A0AA42B0D4"/>
<dbReference type="PANTHER" id="PTHR22642:SF2">
    <property type="entry name" value="PROTEIN LONG AFTER FAR-RED 3"/>
    <property type="match status" value="1"/>
</dbReference>
<evidence type="ECO:0000313" key="1">
    <source>
        <dbReference type="EMBL" id="MCL7045751.1"/>
    </source>
</evidence>
<dbReference type="Proteomes" id="UP001177140">
    <property type="component" value="Unassembled WGS sequence"/>
</dbReference>
<organism evidence="1 2">
    <name type="scientific">Papaver nudicaule</name>
    <name type="common">Iceland poppy</name>
    <dbReference type="NCBI Taxonomy" id="74823"/>
    <lineage>
        <taxon>Eukaryota</taxon>
        <taxon>Viridiplantae</taxon>
        <taxon>Streptophyta</taxon>
        <taxon>Embryophyta</taxon>
        <taxon>Tracheophyta</taxon>
        <taxon>Spermatophyta</taxon>
        <taxon>Magnoliopsida</taxon>
        <taxon>Ranunculales</taxon>
        <taxon>Papaveraceae</taxon>
        <taxon>Papaveroideae</taxon>
        <taxon>Papaver</taxon>
    </lineage>
</organism>
<feature type="non-terminal residue" evidence="1">
    <location>
        <position position="1"/>
    </location>
</feature>
<evidence type="ECO:0000313" key="2">
    <source>
        <dbReference type="Proteomes" id="UP001177140"/>
    </source>
</evidence>
<sequence length="54" mass="5972">WWNLKSRLSSSSEVADLVITNAVIYTSDSSLPFAQAMAIRHGRIIRIGTHSSVQ</sequence>
<dbReference type="GO" id="GO:0016810">
    <property type="term" value="F:hydrolase activity, acting on carbon-nitrogen (but not peptide) bonds"/>
    <property type="evidence" value="ECO:0007669"/>
    <property type="project" value="InterPro"/>
</dbReference>
<protein>
    <submittedName>
        <fullName evidence="1">Uncharacterized protein</fullName>
    </submittedName>
</protein>
<dbReference type="SUPFAM" id="SSF51338">
    <property type="entry name" value="Composite domain of metallo-dependent hydrolases"/>
    <property type="match status" value="1"/>
</dbReference>
<accession>A0AA42B0D4</accession>
<comment type="caution">
    <text evidence="1">The sequence shown here is derived from an EMBL/GenBank/DDBJ whole genome shotgun (WGS) entry which is preliminary data.</text>
</comment>
<dbReference type="Gene3D" id="2.30.40.10">
    <property type="entry name" value="Urease, subunit C, domain 1"/>
    <property type="match status" value="1"/>
</dbReference>
<name>A0AA42B0D4_PAPNU</name>
<dbReference type="PANTHER" id="PTHR22642">
    <property type="entry name" value="IMIDAZOLONEPROPIONASE"/>
    <property type="match status" value="1"/>
</dbReference>
<proteinExistence type="predicted"/>
<reference evidence="1" key="1">
    <citation type="submission" date="2022-03" db="EMBL/GenBank/DDBJ databases">
        <title>A functionally conserved STORR gene fusion in Papaver species that diverged 16.8 million years ago.</title>
        <authorList>
            <person name="Catania T."/>
        </authorList>
    </citation>
    <scope>NUCLEOTIDE SEQUENCE</scope>
    <source>
        <strain evidence="1">S-191538</strain>
    </source>
</reference>
<dbReference type="EMBL" id="JAJJMA010273149">
    <property type="protein sequence ID" value="MCL7045751.1"/>
    <property type="molecule type" value="Genomic_DNA"/>
</dbReference>
<feature type="non-terminal residue" evidence="1">
    <location>
        <position position="54"/>
    </location>
</feature>
<dbReference type="InterPro" id="IPR011059">
    <property type="entry name" value="Metal-dep_hydrolase_composite"/>
</dbReference>
<keyword evidence="2" id="KW-1185">Reference proteome</keyword>